<dbReference type="Pfam" id="PF26634">
    <property type="entry name" value="DUF8207"/>
    <property type="match status" value="1"/>
</dbReference>
<reference evidence="2 3" key="1">
    <citation type="journal article" date="2014" name="Curr. Biol.">
        <title>The genome of the clonal raider ant Cerapachys biroi.</title>
        <authorList>
            <person name="Oxley P.R."/>
            <person name="Ji L."/>
            <person name="Fetter-Pruneda I."/>
            <person name="McKenzie S.K."/>
            <person name="Li C."/>
            <person name="Hu H."/>
            <person name="Zhang G."/>
            <person name="Kronauer D.J."/>
        </authorList>
    </citation>
    <scope>NUCLEOTIDE SEQUENCE [LARGE SCALE GENOMIC DNA]</scope>
</reference>
<sequence length="262" mass="29164">SSSLSRSRFRNHSRFSRPLTYTTVATTFVIRSLALLYGTVPSSHCTAFVTPAASAANDPSAPSIGKIGNIPPRFATGSIRFFVVFFFVFRPVPNFVLAFIAAQTAVAATLSPRAESLAKTRSQKYVEAVIRGDKDIDNVYGVYIGQDGMQFGSLRFDVDHEDNILLDDVRYKGTPGLYELIFAKHPDKDMYTANDMQTYRSMLLTTNVHRRDHSARGQVKSNRGYKYLHVIAPLLSTEPKTNSGRGLPRTMTLNDNAIDYVH</sequence>
<gene>
    <name evidence="2" type="ORF">X777_06123</name>
</gene>
<protein>
    <recommendedName>
        <fullName evidence="1">DUF8207 domain-containing protein</fullName>
    </recommendedName>
</protein>
<evidence type="ECO:0000313" key="3">
    <source>
        <dbReference type="Proteomes" id="UP000053097"/>
    </source>
</evidence>
<feature type="domain" description="DUF8207" evidence="1">
    <location>
        <begin position="136"/>
        <end position="235"/>
    </location>
</feature>
<keyword evidence="3" id="KW-1185">Reference proteome</keyword>
<organism evidence="2 3">
    <name type="scientific">Ooceraea biroi</name>
    <name type="common">Clonal raider ant</name>
    <name type="synonym">Cerapachys biroi</name>
    <dbReference type="NCBI Taxonomy" id="2015173"/>
    <lineage>
        <taxon>Eukaryota</taxon>
        <taxon>Metazoa</taxon>
        <taxon>Ecdysozoa</taxon>
        <taxon>Arthropoda</taxon>
        <taxon>Hexapoda</taxon>
        <taxon>Insecta</taxon>
        <taxon>Pterygota</taxon>
        <taxon>Neoptera</taxon>
        <taxon>Endopterygota</taxon>
        <taxon>Hymenoptera</taxon>
        <taxon>Apocrita</taxon>
        <taxon>Aculeata</taxon>
        <taxon>Formicoidea</taxon>
        <taxon>Formicidae</taxon>
        <taxon>Dorylinae</taxon>
        <taxon>Ooceraea</taxon>
    </lineage>
</organism>
<dbReference type="AlphaFoldDB" id="A0A026X1N4"/>
<proteinExistence type="predicted"/>
<dbReference type="PANTHER" id="PTHR35374">
    <property type="entry name" value="CYCLIN-DEPENDENT KINASE 11A-LIKE"/>
    <property type="match status" value="1"/>
</dbReference>
<accession>A0A026X1N4</accession>
<name>A0A026X1N4_OOCBI</name>
<dbReference type="InterPro" id="IPR058520">
    <property type="entry name" value="DUF8207"/>
</dbReference>
<evidence type="ECO:0000313" key="2">
    <source>
        <dbReference type="EMBL" id="EZA62172.1"/>
    </source>
</evidence>
<dbReference type="Proteomes" id="UP000053097">
    <property type="component" value="Unassembled WGS sequence"/>
</dbReference>
<dbReference type="EMBL" id="KK107029">
    <property type="protein sequence ID" value="EZA62172.1"/>
    <property type="molecule type" value="Genomic_DNA"/>
</dbReference>
<dbReference type="PANTHER" id="PTHR35374:SF1">
    <property type="entry name" value="PROTEIN KINASE DOMAIN-CONTAINING PROTEIN"/>
    <property type="match status" value="1"/>
</dbReference>
<feature type="non-terminal residue" evidence="2">
    <location>
        <position position="1"/>
    </location>
</feature>
<evidence type="ECO:0000259" key="1">
    <source>
        <dbReference type="Pfam" id="PF26634"/>
    </source>
</evidence>